<feature type="region of interest" description="Disordered" evidence="1">
    <location>
        <begin position="1"/>
        <end position="23"/>
    </location>
</feature>
<proteinExistence type="predicted"/>
<name>A0AAF0K0G2_9CAUD</name>
<keyword evidence="3" id="KW-1185">Reference proteome</keyword>
<evidence type="ECO:0000313" key="3">
    <source>
        <dbReference type="Proteomes" id="UP001242669"/>
    </source>
</evidence>
<dbReference type="Proteomes" id="UP001242669">
    <property type="component" value="Segment"/>
</dbReference>
<reference evidence="2 3" key="1">
    <citation type="submission" date="2023-03" db="EMBL/GenBank/DDBJ databases">
        <authorList>
            <person name="Madani L."/>
            <person name="Alsayadi S."/>
            <person name="Lapolice S."/>
            <person name="Ahluwalia T."/>
            <person name="Akman A."/>
            <person name="Alfadhli L.A."/>
            <person name="Alomar D."/>
            <person name="Ansari D."/>
            <person name="Dorfman E."/>
            <person name="El H.J."/>
            <person name="Fawagreh C."/>
            <person name="Patel J."/>
            <person name="Salama A.H."/>
            <person name="Setia G.N."/>
            <person name="Shahzada N."/>
            <person name="Tiukuvaara S."/>
            <person name="Elmi Y."/>
            <person name="Salaheddin T."/>
            <person name="Sarakbi R.J."/>
            <person name="Freitas J.W."/>
            <person name="Williams E.C."/>
            <person name="Baijal K."/>
            <person name="Wheaton K.A."/>
            <person name="Chan K."/>
            <person name="Rudner A.D."/>
            <person name="Mowry E.M."/>
            <person name="Garlena R.A."/>
            <person name="Russell D.A."/>
            <person name="Jacobs-Sera D."/>
            <person name="Hatfull G.F."/>
        </authorList>
    </citation>
    <scope>NUCLEOTIDE SEQUENCE [LARGE SCALE GENOMIC DNA]</scope>
</reference>
<feature type="compositionally biased region" description="Basic residues" evidence="1">
    <location>
        <begin position="1"/>
        <end position="20"/>
    </location>
</feature>
<evidence type="ECO:0000256" key="1">
    <source>
        <dbReference type="SAM" id="MobiDB-lite"/>
    </source>
</evidence>
<sequence>MGHRQKGKGRKRKRSWHRRGIGPDLAFAHAMRRLTRAGMS</sequence>
<accession>A0AAF0K0G2</accession>
<protein>
    <submittedName>
        <fullName evidence="2">Uncharacterized protein</fullName>
    </submittedName>
</protein>
<organism evidence="2 3">
    <name type="scientific">Arthrobacter phage Cassia</name>
    <dbReference type="NCBI Taxonomy" id="2927275"/>
    <lineage>
        <taxon>Viruses</taxon>
        <taxon>Duplodnaviria</taxon>
        <taxon>Heunggongvirae</taxon>
        <taxon>Uroviricota</taxon>
        <taxon>Caudoviricetes</taxon>
        <taxon>Casidaviridae</taxon>
        <taxon>Yangvirus</taxon>
        <taxon>Yangvirus cassia</taxon>
    </lineage>
</organism>
<gene>
    <name evidence="2" type="primary">39</name>
    <name evidence="2" type="ORF">SEA_CASSIA_39</name>
</gene>
<dbReference type="EMBL" id="OQ709212">
    <property type="protein sequence ID" value="WGH21112.1"/>
    <property type="molecule type" value="Genomic_DNA"/>
</dbReference>
<evidence type="ECO:0000313" key="2">
    <source>
        <dbReference type="EMBL" id="WGH21112.1"/>
    </source>
</evidence>